<evidence type="ECO:0000313" key="2">
    <source>
        <dbReference type="EMBL" id="KIM44270.1"/>
    </source>
</evidence>
<reference evidence="3" key="2">
    <citation type="submission" date="2015-01" db="EMBL/GenBank/DDBJ databases">
        <title>Evolutionary Origins and Diversification of the Mycorrhizal Mutualists.</title>
        <authorList>
            <consortium name="DOE Joint Genome Institute"/>
            <consortium name="Mycorrhizal Genomics Consortium"/>
            <person name="Kohler A."/>
            <person name="Kuo A."/>
            <person name="Nagy L.G."/>
            <person name="Floudas D."/>
            <person name="Copeland A."/>
            <person name="Barry K.W."/>
            <person name="Cichocki N."/>
            <person name="Veneault-Fourrey C."/>
            <person name="LaButti K."/>
            <person name="Lindquist E.A."/>
            <person name="Lipzen A."/>
            <person name="Lundell T."/>
            <person name="Morin E."/>
            <person name="Murat C."/>
            <person name="Riley R."/>
            <person name="Ohm R."/>
            <person name="Sun H."/>
            <person name="Tunlid A."/>
            <person name="Henrissat B."/>
            <person name="Grigoriev I.V."/>
            <person name="Hibbett D.S."/>
            <person name="Martin F."/>
        </authorList>
    </citation>
    <scope>NUCLEOTIDE SEQUENCE [LARGE SCALE GENOMIC DNA]</scope>
    <source>
        <strain evidence="3">h7</strain>
    </source>
</reference>
<gene>
    <name evidence="2" type="ORF">M413DRAFT_443289</name>
</gene>
<keyword evidence="1" id="KW-1133">Transmembrane helix</keyword>
<evidence type="ECO:0000256" key="1">
    <source>
        <dbReference type="SAM" id="Phobius"/>
    </source>
</evidence>
<dbReference type="PANTHER" id="PTHR37544">
    <property type="entry name" value="SPRAY-RELATED"/>
    <property type="match status" value="1"/>
</dbReference>
<dbReference type="Proteomes" id="UP000053424">
    <property type="component" value="Unassembled WGS sequence"/>
</dbReference>
<feature type="transmembrane region" description="Helical" evidence="1">
    <location>
        <begin position="101"/>
        <end position="122"/>
    </location>
</feature>
<feature type="transmembrane region" description="Helical" evidence="1">
    <location>
        <begin position="502"/>
        <end position="524"/>
    </location>
</feature>
<keyword evidence="3" id="KW-1185">Reference proteome</keyword>
<protein>
    <submittedName>
        <fullName evidence="2">Uncharacterized protein</fullName>
    </submittedName>
</protein>
<dbReference type="EMBL" id="KN831774">
    <property type="protein sequence ID" value="KIM44270.1"/>
    <property type="molecule type" value="Genomic_DNA"/>
</dbReference>
<dbReference type="AlphaFoldDB" id="A0A0C3C5Y1"/>
<accession>A0A0C3C5Y1</accession>
<keyword evidence="1" id="KW-0472">Membrane</keyword>
<evidence type="ECO:0000313" key="3">
    <source>
        <dbReference type="Proteomes" id="UP000053424"/>
    </source>
</evidence>
<sequence>MSSKLTPTDETFQSHDSARFSGTTLFSSRFRESTHLIPSPGSQGSKHKTFEPLIMKLPVVIGTPLLMLGLGIGLEVAIFVSNKNNGFKVPESNVFDVFGDVSGQFLASFFPTLLIMPFAFAWRELDWNLRWYQPYVVLQKGNAVAEESLLLDYISLGPLLSLFRAMQYKHRVIFWSSFTAILTYLFQPLTGSIFQIRQAPQLDTTTVIGTKSVGLAPDVSNLSGFMAAAGYVDASVIHGLGDPPFVQRGWATAEVIFPKNPYLNGTLTVNTFGIQSNVNCSNPSEKPVLTPAGGTSLILSSKSIDGCAHNLTFDPNVATLQYGVDPVPCPGKAASLDVQFQPVMFWYYHIRDYDGTQEVKTVFCTPYIAVAEVQVVANLNDGLLANVKKVGDATQYNNVTSGTQAGEVFNGLIFDNVTNPFIQARAVATRSIVPGAVFRAAQLLPNGSQSAFDLPNGLLDLTSTLYTRHLSVSAQAVYFVGQNTSLPADIVSLVPRLKVDGLPAHLLALLLVMTGIIGVFLHIIHRRARKRLLLAAPPGSIASVVALTARSGFGELLLPYDDEITLEKKLDGLRFRLDRRTGAILADDHVPEVGIGPDEAMLALLGRERAETMDMKHSAVESSSLLAFQAAAQSLPWERSWVPAGMAPVRQQRSDTEYVP</sequence>
<feature type="transmembrane region" description="Helical" evidence="1">
    <location>
        <begin position="57"/>
        <end position="81"/>
    </location>
</feature>
<reference evidence="2 3" key="1">
    <citation type="submission" date="2014-04" db="EMBL/GenBank/DDBJ databases">
        <authorList>
            <consortium name="DOE Joint Genome Institute"/>
            <person name="Kuo A."/>
            <person name="Gay G."/>
            <person name="Dore J."/>
            <person name="Kohler A."/>
            <person name="Nagy L.G."/>
            <person name="Floudas D."/>
            <person name="Copeland A."/>
            <person name="Barry K.W."/>
            <person name="Cichocki N."/>
            <person name="Veneault-Fourrey C."/>
            <person name="LaButti K."/>
            <person name="Lindquist E.A."/>
            <person name="Lipzen A."/>
            <person name="Lundell T."/>
            <person name="Morin E."/>
            <person name="Murat C."/>
            <person name="Sun H."/>
            <person name="Tunlid A."/>
            <person name="Henrissat B."/>
            <person name="Grigoriev I.V."/>
            <person name="Hibbett D.S."/>
            <person name="Martin F."/>
            <person name="Nordberg H.P."/>
            <person name="Cantor M.N."/>
            <person name="Hua S.X."/>
        </authorList>
    </citation>
    <scope>NUCLEOTIDE SEQUENCE [LARGE SCALE GENOMIC DNA]</scope>
    <source>
        <strain evidence="3">h7</strain>
    </source>
</reference>
<keyword evidence="1" id="KW-0812">Transmembrane</keyword>
<organism evidence="2 3">
    <name type="scientific">Hebeloma cylindrosporum</name>
    <dbReference type="NCBI Taxonomy" id="76867"/>
    <lineage>
        <taxon>Eukaryota</taxon>
        <taxon>Fungi</taxon>
        <taxon>Dikarya</taxon>
        <taxon>Basidiomycota</taxon>
        <taxon>Agaricomycotina</taxon>
        <taxon>Agaricomycetes</taxon>
        <taxon>Agaricomycetidae</taxon>
        <taxon>Agaricales</taxon>
        <taxon>Agaricineae</taxon>
        <taxon>Hymenogastraceae</taxon>
        <taxon>Hebeloma</taxon>
    </lineage>
</organism>
<dbReference type="OrthoDB" id="3248909at2759"/>
<dbReference type="STRING" id="686832.A0A0C3C5Y1"/>
<dbReference type="PANTHER" id="PTHR37544:SF3">
    <property type="entry name" value="SPRAY"/>
    <property type="match status" value="1"/>
</dbReference>
<dbReference type="InterPro" id="IPR021840">
    <property type="entry name" value="DUF3433"/>
</dbReference>
<proteinExistence type="predicted"/>
<name>A0A0C3C5Y1_HEBCY</name>
<feature type="transmembrane region" description="Helical" evidence="1">
    <location>
        <begin position="172"/>
        <end position="194"/>
    </location>
</feature>
<dbReference type="Pfam" id="PF11915">
    <property type="entry name" value="DUF3433"/>
    <property type="match status" value="1"/>
</dbReference>
<dbReference type="HOGENOM" id="CLU_021534_1_0_1"/>